<dbReference type="InterPro" id="IPR003593">
    <property type="entry name" value="AAA+_ATPase"/>
</dbReference>
<dbReference type="Gene3D" id="3.40.50.300">
    <property type="entry name" value="P-loop containing nucleotide triphosphate hydrolases"/>
    <property type="match status" value="1"/>
</dbReference>
<dbReference type="SUPFAM" id="SSF52540">
    <property type="entry name" value="P-loop containing nucleoside triphosphate hydrolases"/>
    <property type="match status" value="1"/>
</dbReference>
<organism evidence="3 4">
    <name type="scientific">Salinigranum rubrum</name>
    <dbReference type="NCBI Taxonomy" id="755307"/>
    <lineage>
        <taxon>Archaea</taxon>
        <taxon>Methanobacteriati</taxon>
        <taxon>Methanobacteriota</taxon>
        <taxon>Stenosarchaea group</taxon>
        <taxon>Halobacteria</taxon>
        <taxon>Halobacteriales</taxon>
        <taxon>Haloferacaceae</taxon>
        <taxon>Salinigranum</taxon>
    </lineage>
</organism>
<feature type="domain" description="AAA+ ATPase" evidence="2">
    <location>
        <begin position="403"/>
        <end position="565"/>
    </location>
</feature>
<evidence type="ECO:0000313" key="3">
    <source>
        <dbReference type="EMBL" id="AUV81018.1"/>
    </source>
</evidence>
<dbReference type="Proteomes" id="UP000236584">
    <property type="component" value="Chromosome"/>
</dbReference>
<dbReference type="GeneID" id="35591331"/>
<protein>
    <submittedName>
        <fullName evidence="3">Type II secretion protein</fullName>
    </submittedName>
</protein>
<evidence type="ECO:0000313" key="4">
    <source>
        <dbReference type="Proteomes" id="UP000236584"/>
    </source>
</evidence>
<dbReference type="SMART" id="SM00382">
    <property type="entry name" value="AAA"/>
    <property type="match status" value="1"/>
</dbReference>
<evidence type="ECO:0000256" key="1">
    <source>
        <dbReference type="ARBA" id="ARBA00006611"/>
    </source>
</evidence>
<dbReference type="InterPro" id="IPR001482">
    <property type="entry name" value="T2SS/T4SS_dom"/>
</dbReference>
<dbReference type="KEGG" id="srub:C2R22_04535"/>
<dbReference type="AlphaFoldDB" id="A0A2I8VGG7"/>
<name>A0A2I8VGG7_9EURY</name>
<dbReference type="EMBL" id="CP026309">
    <property type="protein sequence ID" value="AUV81018.1"/>
    <property type="molecule type" value="Genomic_DNA"/>
</dbReference>
<evidence type="ECO:0000259" key="2">
    <source>
        <dbReference type="SMART" id="SM00382"/>
    </source>
</evidence>
<dbReference type="Pfam" id="PF00437">
    <property type="entry name" value="T2SSE"/>
    <property type="match status" value="1"/>
</dbReference>
<keyword evidence="4" id="KW-1185">Reference proteome</keyword>
<dbReference type="PANTHER" id="PTHR30486:SF6">
    <property type="entry name" value="TYPE IV PILUS RETRACTATION ATPASE PILT"/>
    <property type="match status" value="1"/>
</dbReference>
<sequence>MTLLTALVDRSRALLGTESEVACSCDVSFETPAGTHTTPDTELRVDADNCPGEGDLTSSPDCRATVIGALTERDADVVRIRAGGVVRTYVDDACAFLVAAGRFAERAAHHDERLAARALYDPLGAAHEATGRAGPVARLAAETGLALGAERVAAEDGYGSVLRAFVAPTVARCRVDVDPPVGATLRDAWDLDTGARVRLYDATDGRRRYHLLPAWHSLDGATLETLGAARRLLATGAVSGGPRAPHRAARRVADDADPVDELGALLARYTRGHGVLDDLFSDSRVTDVFVTSPVDENPVRVVVDGARLATNVHLSPEGAAALASRFRRASGRAFSRATPTLDATVDTQTDRRIRLAGVAPPASDGLGFAFRAHDETAWTLARLVSLGTLPASAAGLLSVAVERGAATLVAGPRGAGKTTTLGALLWELPTTTRAVVVEDTPELPVAALREQDRDVQSIRTGLDDGAALSPDEALRAALRLGDGALAVGEVRGEEAQVLYEAMRVGAADGAVLGTVHGVGGDGVKARMVTDLSVSERAFGATDLVVTLTAEAGRRVTRVEEVRTTDERVHFATLFDIEDGDDRLRSTGVLDRGESVLLSALALPGESYADVRARVSERGEAIACHAEAGLTAPEERGY</sequence>
<dbReference type="PANTHER" id="PTHR30486">
    <property type="entry name" value="TWITCHING MOTILITY PROTEIN PILT"/>
    <property type="match status" value="1"/>
</dbReference>
<gene>
    <name evidence="3" type="ORF">C2R22_04535</name>
</gene>
<dbReference type="InterPro" id="IPR027417">
    <property type="entry name" value="P-loop_NTPase"/>
</dbReference>
<dbReference type="Gene3D" id="3.30.450.380">
    <property type="match status" value="1"/>
</dbReference>
<accession>A0A2I8VGG7</accession>
<comment type="similarity">
    <text evidence="1">Belongs to the GSP E family.</text>
</comment>
<proteinExistence type="inferred from homology"/>
<dbReference type="InterPro" id="IPR050921">
    <property type="entry name" value="T4SS_GSP_E_ATPase"/>
</dbReference>
<dbReference type="OrthoDB" id="31341at2157"/>
<dbReference type="RefSeq" id="WP_103424706.1">
    <property type="nucleotide sequence ID" value="NZ_CP026309.1"/>
</dbReference>
<reference evidence="3 4" key="1">
    <citation type="submission" date="2018-01" db="EMBL/GenBank/DDBJ databases">
        <title>Complete genome sequence of Salinigranum rubrum GX10T, an extremely halophilic archaeon isolated from a marine solar saltern.</title>
        <authorList>
            <person name="Han S."/>
        </authorList>
    </citation>
    <scope>NUCLEOTIDE SEQUENCE [LARGE SCALE GENOMIC DNA]</scope>
    <source>
        <strain evidence="3 4">GX10</strain>
    </source>
</reference>
<dbReference type="GO" id="GO:0016887">
    <property type="term" value="F:ATP hydrolysis activity"/>
    <property type="evidence" value="ECO:0007669"/>
    <property type="project" value="InterPro"/>
</dbReference>